<keyword evidence="3" id="KW-1185">Reference proteome</keyword>
<accession>A0A432LAY4</accession>
<evidence type="ECO:0000313" key="3">
    <source>
        <dbReference type="Proteomes" id="UP000287910"/>
    </source>
</evidence>
<keyword evidence="1" id="KW-0472">Membrane</keyword>
<dbReference type="EMBL" id="RYYR01000016">
    <property type="protein sequence ID" value="RUL51335.1"/>
    <property type="molecule type" value="Genomic_DNA"/>
</dbReference>
<name>A0A432LAY4_9BACI</name>
<keyword evidence="1" id="KW-1133">Transmembrane helix</keyword>
<feature type="transmembrane region" description="Helical" evidence="1">
    <location>
        <begin position="44"/>
        <end position="63"/>
    </location>
</feature>
<evidence type="ECO:0000256" key="1">
    <source>
        <dbReference type="SAM" id="Phobius"/>
    </source>
</evidence>
<proteinExistence type="predicted"/>
<gene>
    <name evidence="2" type="ORF">EK386_12400</name>
</gene>
<organism evidence="2 3">
    <name type="scientific">Lysinibacillus antri</name>
    <dbReference type="NCBI Taxonomy" id="2498145"/>
    <lineage>
        <taxon>Bacteria</taxon>
        <taxon>Bacillati</taxon>
        <taxon>Bacillota</taxon>
        <taxon>Bacilli</taxon>
        <taxon>Bacillales</taxon>
        <taxon>Bacillaceae</taxon>
        <taxon>Lysinibacillus</taxon>
    </lineage>
</organism>
<dbReference type="RefSeq" id="WP_126659492.1">
    <property type="nucleotide sequence ID" value="NZ_RYYR01000016.1"/>
</dbReference>
<protein>
    <submittedName>
        <fullName evidence="2">Uncharacterized protein</fullName>
    </submittedName>
</protein>
<dbReference type="Proteomes" id="UP000287910">
    <property type="component" value="Unassembled WGS sequence"/>
</dbReference>
<comment type="caution">
    <text evidence="2">The sequence shown here is derived from an EMBL/GenBank/DDBJ whole genome shotgun (WGS) entry which is preliminary data.</text>
</comment>
<sequence>MAIIENLYVFSIAVLLLISIFHARQLKKIKRERTLTKTELLLYYITRTAIFVWLVSFLIIQLGT</sequence>
<keyword evidence="1" id="KW-0812">Transmembrane</keyword>
<evidence type="ECO:0000313" key="2">
    <source>
        <dbReference type="EMBL" id="RUL51335.1"/>
    </source>
</evidence>
<feature type="transmembrane region" description="Helical" evidence="1">
    <location>
        <begin position="6"/>
        <end position="23"/>
    </location>
</feature>
<reference evidence="2 3" key="1">
    <citation type="submission" date="2018-12" db="EMBL/GenBank/DDBJ databases">
        <title>Lysinibacillus antri sp. nov., isolated from a cave soil.</title>
        <authorList>
            <person name="Narsing Rao M.P."/>
            <person name="Zhang H."/>
            <person name="Dong Z.-Y."/>
            <person name="Niu X.-K."/>
            <person name="Zhang K."/>
            <person name="Fang B.-Z."/>
            <person name="Kang Y.-Q."/>
            <person name="Xiao M."/>
            <person name="Li W.-J."/>
        </authorList>
    </citation>
    <scope>NUCLEOTIDE SEQUENCE [LARGE SCALE GENOMIC DNA]</scope>
    <source>
        <strain evidence="2 3">SYSU K30002</strain>
    </source>
</reference>
<dbReference type="AlphaFoldDB" id="A0A432LAY4"/>